<organism evidence="3 4">
    <name type="scientific">Sphingobacterium haloxyli</name>
    <dbReference type="NCBI Taxonomy" id="2100533"/>
    <lineage>
        <taxon>Bacteria</taxon>
        <taxon>Pseudomonadati</taxon>
        <taxon>Bacteroidota</taxon>
        <taxon>Sphingobacteriia</taxon>
        <taxon>Sphingobacteriales</taxon>
        <taxon>Sphingobacteriaceae</taxon>
        <taxon>Sphingobacterium</taxon>
    </lineage>
</organism>
<dbReference type="Gene3D" id="2.60.120.260">
    <property type="entry name" value="Galactose-binding domain-like"/>
    <property type="match status" value="1"/>
</dbReference>
<dbReference type="GO" id="GO:0001681">
    <property type="term" value="F:sialate O-acetylesterase activity"/>
    <property type="evidence" value="ECO:0007669"/>
    <property type="project" value="InterPro"/>
</dbReference>
<sequence length="624" mass="70481">MRKNSIVVLSLLALLVGCFDLVAAKVRLPRLISDKMVLQRDIDLHIWGWADVSEKVTVRFQGKYYYTEAGKDGKWTVQLPPQAAGGPYIMEVNEIVIRDILIGDVWLASGQSNMETPIARLTNRYPEIDVSNNHMIRHFKVPTHNTVESVQEDIPKGGKWHSAVASEVMNWTALAYFYAQEAYHHTKIPVGMLVSSLGGSAIESWISQEHLKEFPDLLLDQEAIDSVKIAGTDRGSGKWTEPGWNDAGWKTVSVPGLWRSQGINTKGMLYFRKNFEMPESMDGRHAKLRLGMLIDSDSVFVNGHFVGSTSYMYPPREYDIPAGVLRAGKNNITVQLNASSGNGGFVPDKPYKIIGDGVEVDLTGEWRYRVGLDVDEINRYKNRLHNRKTAGSGLYNGMIYPIRDYGVRGVIWYQGETNAGRPQHYQTYLESLIGNWRELYQAPELPFFVVQLPNYLKKSNEPQESGWAEIREAQLKATQEIPYTSLAVTYDIGEWNDIHPLNKKDLAYRLFLGARKLSYGEKLVSAGPVYQDMKIENDKIVLFFTEVGGGLRSREGALRHFAIAGRDKKFVWAHAVIKGNAVVIHNEQVKNPIAVRYAWSNNPEEANLENKEGLLASPFRTDDW</sequence>
<name>A0A2S9J4Y3_9SPHI</name>
<dbReference type="InterPro" id="IPR039329">
    <property type="entry name" value="SIAE"/>
</dbReference>
<accession>A0A2S9J4Y3</accession>
<feature type="domain" description="Sialate O-acetylesterase" evidence="2">
    <location>
        <begin position="391"/>
        <end position="492"/>
    </location>
</feature>
<dbReference type="RefSeq" id="WP_105716462.1">
    <property type="nucleotide sequence ID" value="NZ_PVBQ01000005.1"/>
</dbReference>
<reference evidence="3 4" key="1">
    <citation type="submission" date="2018-02" db="EMBL/GenBank/DDBJ databases">
        <title>The draft genome of Sphingobacterium sp. 5JN-11.</title>
        <authorList>
            <person name="Liu L."/>
            <person name="Li L."/>
            <person name="Liang L."/>
            <person name="Zhang X."/>
            <person name="Wang T."/>
        </authorList>
    </citation>
    <scope>NUCLEOTIDE SEQUENCE [LARGE SCALE GENOMIC DNA]</scope>
    <source>
        <strain evidence="3 4">5JN-11</strain>
    </source>
</reference>
<dbReference type="Gene3D" id="3.40.50.1110">
    <property type="entry name" value="SGNH hydrolase"/>
    <property type="match status" value="1"/>
</dbReference>
<dbReference type="OrthoDB" id="9816001at2"/>
<keyword evidence="4" id="KW-1185">Reference proteome</keyword>
<dbReference type="PANTHER" id="PTHR22901:SF0">
    <property type="entry name" value="SIALATE O-ACETYLESTERASE"/>
    <property type="match status" value="1"/>
</dbReference>
<evidence type="ECO:0000259" key="2">
    <source>
        <dbReference type="Pfam" id="PF03629"/>
    </source>
</evidence>
<dbReference type="Proteomes" id="UP000239711">
    <property type="component" value="Unassembled WGS sequence"/>
</dbReference>
<dbReference type="SUPFAM" id="SSF52266">
    <property type="entry name" value="SGNH hydrolase"/>
    <property type="match status" value="1"/>
</dbReference>
<dbReference type="AlphaFoldDB" id="A0A2S9J4Y3"/>
<evidence type="ECO:0000313" key="4">
    <source>
        <dbReference type="Proteomes" id="UP000239711"/>
    </source>
</evidence>
<dbReference type="InterPro" id="IPR005181">
    <property type="entry name" value="SASA"/>
</dbReference>
<dbReference type="InterPro" id="IPR008979">
    <property type="entry name" value="Galactose-bd-like_sf"/>
</dbReference>
<dbReference type="InterPro" id="IPR036514">
    <property type="entry name" value="SGNH_hydro_sf"/>
</dbReference>
<dbReference type="PROSITE" id="PS51257">
    <property type="entry name" value="PROKAR_LIPOPROTEIN"/>
    <property type="match status" value="1"/>
</dbReference>
<dbReference type="GO" id="GO:0005975">
    <property type="term" value="P:carbohydrate metabolic process"/>
    <property type="evidence" value="ECO:0007669"/>
    <property type="project" value="InterPro"/>
</dbReference>
<gene>
    <name evidence="3" type="ORF">C5745_07940</name>
</gene>
<dbReference type="Pfam" id="PF03629">
    <property type="entry name" value="SASA"/>
    <property type="match status" value="1"/>
</dbReference>
<dbReference type="PANTHER" id="PTHR22901">
    <property type="entry name" value="SIALATE O-ACETYLESTERASE"/>
    <property type="match status" value="1"/>
</dbReference>
<evidence type="ECO:0000256" key="1">
    <source>
        <dbReference type="ARBA" id="ARBA00022801"/>
    </source>
</evidence>
<comment type="caution">
    <text evidence="3">The sequence shown here is derived from an EMBL/GenBank/DDBJ whole genome shotgun (WGS) entry which is preliminary data.</text>
</comment>
<dbReference type="GO" id="GO:0004553">
    <property type="term" value="F:hydrolase activity, hydrolyzing O-glycosyl compounds"/>
    <property type="evidence" value="ECO:0007669"/>
    <property type="project" value="InterPro"/>
</dbReference>
<dbReference type="EMBL" id="PVBQ01000005">
    <property type="protein sequence ID" value="PRD47835.1"/>
    <property type="molecule type" value="Genomic_DNA"/>
</dbReference>
<evidence type="ECO:0000313" key="3">
    <source>
        <dbReference type="EMBL" id="PRD47835.1"/>
    </source>
</evidence>
<proteinExistence type="predicted"/>
<dbReference type="SUPFAM" id="SSF49785">
    <property type="entry name" value="Galactose-binding domain-like"/>
    <property type="match status" value="1"/>
</dbReference>
<protein>
    <submittedName>
        <fullName evidence="3">Sialate O-acetylesterase</fullName>
    </submittedName>
</protein>
<keyword evidence="1" id="KW-0378">Hydrolase</keyword>